<keyword evidence="3" id="KW-1185">Reference proteome</keyword>
<proteinExistence type="predicted"/>
<reference evidence="2" key="1">
    <citation type="submission" date="2021-03" db="EMBL/GenBank/DDBJ databases">
        <title>Legionella lytica PCM 2298.</title>
        <authorList>
            <person name="Koper P."/>
        </authorList>
    </citation>
    <scope>NUCLEOTIDE SEQUENCE</scope>
    <source>
        <strain evidence="2">PCM 2298</strain>
    </source>
</reference>
<keyword evidence="1" id="KW-1133">Transmembrane helix</keyword>
<name>A0ABY4Y5R9_9GAMM</name>
<evidence type="ECO:0000313" key="3">
    <source>
        <dbReference type="Proteomes" id="UP001057474"/>
    </source>
</evidence>
<keyword evidence="1" id="KW-0812">Transmembrane</keyword>
<dbReference type="EMBL" id="CP071527">
    <property type="protein sequence ID" value="USQ12971.1"/>
    <property type="molecule type" value="Genomic_DNA"/>
</dbReference>
<sequence length="184" mass="20728">MGDHYDLYFHGQNDCRGGSKGALDYLIFPLVARKLIADFYFETNIRVSIFNVLAWSIAVPLEVTRFSAAVGLTLLLTPVIALVHLLRGCFSENIQNPVNEVQQSAVTDSDVAQEENIPSQTAEEPPKGYVRRLSSQVLFLRQHRELLRKLSERKRATTVNPEETSALSEVLDTPMIDESRTYNC</sequence>
<feature type="transmembrane region" description="Helical" evidence="1">
    <location>
        <begin position="66"/>
        <end position="86"/>
    </location>
</feature>
<dbReference type="RefSeq" id="WP_252579183.1">
    <property type="nucleotide sequence ID" value="NZ_CP071527.1"/>
</dbReference>
<evidence type="ECO:0000313" key="2">
    <source>
        <dbReference type="EMBL" id="USQ12971.1"/>
    </source>
</evidence>
<organism evidence="2 3">
    <name type="scientific">Legionella lytica</name>
    <dbReference type="NCBI Taxonomy" id="96232"/>
    <lineage>
        <taxon>Bacteria</taxon>
        <taxon>Pseudomonadati</taxon>
        <taxon>Pseudomonadota</taxon>
        <taxon>Gammaproteobacteria</taxon>
        <taxon>Legionellales</taxon>
        <taxon>Legionellaceae</taxon>
        <taxon>Legionella</taxon>
    </lineage>
</organism>
<accession>A0ABY4Y5R9</accession>
<keyword evidence="1" id="KW-0472">Membrane</keyword>
<dbReference type="Proteomes" id="UP001057474">
    <property type="component" value="Chromosome"/>
</dbReference>
<evidence type="ECO:0000256" key="1">
    <source>
        <dbReference type="SAM" id="Phobius"/>
    </source>
</evidence>
<gene>
    <name evidence="2" type="ORF">J2N86_09680</name>
</gene>
<protein>
    <submittedName>
        <fullName evidence="2">Uncharacterized protein</fullName>
    </submittedName>
</protein>